<gene>
    <name evidence="2" type="ORF">E0H45_40185</name>
</gene>
<name>A0A4R0GWY7_9ACTN</name>
<accession>A0A4R0GWY7</accession>
<protein>
    <submittedName>
        <fullName evidence="2">Uncharacterized protein</fullName>
    </submittedName>
</protein>
<dbReference type="RefSeq" id="WP_131347705.1">
    <property type="nucleotide sequence ID" value="NZ_SJJZ01000006.1"/>
</dbReference>
<dbReference type="AlphaFoldDB" id="A0A4R0GWY7"/>
<comment type="caution">
    <text evidence="2">The sequence shown here is derived from an EMBL/GenBank/DDBJ whole genome shotgun (WGS) entry which is preliminary data.</text>
</comment>
<sequence length="135" mass="15100">MARYEVVARAKPDRRLSNADYIDLALNSWSLDKGLRFQRIEDLPDGTIAVVLQQKMSPRKHDTACAMANRSLAQLGIPASQVQQIDLHRMTRKGGRALVRSWVGPDNPPGPGTAGDREPRRPKPTPPHLRAYLKE</sequence>
<evidence type="ECO:0000313" key="2">
    <source>
        <dbReference type="EMBL" id="TCC01708.1"/>
    </source>
</evidence>
<keyword evidence="3" id="KW-1185">Reference proteome</keyword>
<dbReference type="Proteomes" id="UP000292346">
    <property type="component" value="Unassembled WGS sequence"/>
</dbReference>
<dbReference type="EMBL" id="SJJZ01000006">
    <property type="protein sequence ID" value="TCC01708.1"/>
    <property type="molecule type" value="Genomic_DNA"/>
</dbReference>
<organism evidence="2 3">
    <name type="scientific">Kribbella soli</name>
    <dbReference type="NCBI Taxonomy" id="1124743"/>
    <lineage>
        <taxon>Bacteria</taxon>
        <taxon>Bacillati</taxon>
        <taxon>Actinomycetota</taxon>
        <taxon>Actinomycetes</taxon>
        <taxon>Propionibacteriales</taxon>
        <taxon>Kribbellaceae</taxon>
        <taxon>Kribbella</taxon>
    </lineage>
</organism>
<proteinExistence type="predicted"/>
<feature type="region of interest" description="Disordered" evidence="1">
    <location>
        <begin position="99"/>
        <end position="135"/>
    </location>
</feature>
<evidence type="ECO:0000313" key="3">
    <source>
        <dbReference type="Proteomes" id="UP000292346"/>
    </source>
</evidence>
<reference evidence="2 3" key="1">
    <citation type="submission" date="2019-02" db="EMBL/GenBank/DDBJ databases">
        <title>Kribbella capetownensis sp. nov. and Kribbella speibonae sp. nov., isolated from soil.</title>
        <authorList>
            <person name="Curtis S.M."/>
            <person name="Norton I."/>
            <person name="Everest G.J."/>
            <person name="Meyers P.R."/>
        </authorList>
    </citation>
    <scope>NUCLEOTIDE SEQUENCE [LARGE SCALE GENOMIC DNA]</scope>
    <source>
        <strain evidence="2 3">KCTC 29219</strain>
    </source>
</reference>
<dbReference type="OrthoDB" id="3826858at2"/>
<evidence type="ECO:0000256" key="1">
    <source>
        <dbReference type="SAM" id="MobiDB-lite"/>
    </source>
</evidence>